<feature type="region of interest" description="Disordered" evidence="1">
    <location>
        <begin position="1"/>
        <end position="57"/>
    </location>
</feature>
<protein>
    <recommendedName>
        <fullName evidence="4">Protein kinase domain-containing protein</fullName>
    </recommendedName>
</protein>
<keyword evidence="3" id="KW-1185">Reference proteome</keyword>
<accession>A0A9N8ET27</accession>
<gene>
    <name evidence="2" type="ORF">SEMRO_2025_G311650.2</name>
</gene>
<dbReference type="InterPro" id="IPR011009">
    <property type="entry name" value="Kinase-like_dom_sf"/>
</dbReference>
<sequence>MGRTSSPQSGTSPEETSNKRSRSRSGTPPLAPSPSGYARRSPPAVVTASAGPNKESPACQLEEHGFVSLFQHCDDDSEQKFFGRLQGRSHAGSTTGLIESEEVKRDYLKALGKGSLEKDLQKFVMDRLDSIENVSSRVLLNYQKENKEAEGPLKTIFVNYAEKMQEAKEFPLTGRWKEYPTDPRGCLVTVASRQDAACLNSKSWRLFQGEFKNESKYSVMDGIRQCAGYLWHQLWWFRTVQGLGVEQVYGFVICGPKCKDVENKVVVSLLILSQCAKIGDKFNLYEYRKSYDVDDTTAFNSLKLFVESQFDRKLAAAKPIPSDRICPGIMMIPQHLIVGPDGVWNIVNSGTAALIFRVKVDDQNKQDVQTFLAEFALEPIERRELLLCVKEIMSNKNNATFYLKIKTLATGKTWKENGFHLIKAVKKAKVLQCLYVQEWGRIYTSTPVFDSGGGIIILMHDAGSLLHLLGAEDKLSFQSFCREFLSLMISTLTIQKLLVLVHGDIHEANLLFNAQAKDLFKLRLIDWDESGTLPMKRIVTNKIQEERYPEKLLESKEAYTKAQLILLFREVSMNEYSKAVFAADGEICFHDQSSPNLSLLNTDENCVNKLYRWLEAALWKVVTNRELEATIEKLAAFEIEEVEL</sequence>
<reference evidence="2" key="1">
    <citation type="submission" date="2020-06" db="EMBL/GenBank/DDBJ databases">
        <authorList>
            <consortium name="Plant Systems Biology data submission"/>
        </authorList>
    </citation>
    <scope>NUCLEOTIDE SEQUENCE</scope>
    <source>
        <strain evidence="2">D6</strain>
    </source>
</reference>
<evidence type="ECO:0000256" key="1">
    <source>
        <dbReference type="SAM" id="MobiDB-lite"/>
    </source>
</evidence>
<feature type="compositionally biased region" description="Polar residues" evidence="1">
    <location>
        <begin position="1"/>
        <end position="15"/>
    </location>
</feature>
<organism evidence="2 3">
    <name type="scientific">Seminavis robusta</name>
    <dbReference type="NCBI Taxonomy" id="568900"/>
    <lineage>
        <taxon>Eukaryota</taxon>
        <taxon>Sar</taxon>
        <taxon>Stramenopiles</taxon>
        <taxon>Ochrophyta</taxon>
        <taxon>Bacillariophyta</taxon>
        <taxon>Bacillariophyceae</taxon>
        <taxon>Bacillariophycidae</taxon>
        <taxon>Naviculales</taxon>
        <taxon>Naviculaceae</taxon>
        <taxon>Seminavis</taxon>
    </lineage>
</organism>
<proteinExistence type="predicted"/>
<dbReference type="Proteomes" id="UP001153069">
    <property type="component" value="Unassembled WGS sequence"/>
</dbReference>
<dbReference type="EMBL" id="CAICTM010002023">
    <property type="protein sequence ID" value="CAB9527602.1"/>
    <property type="molecule type" value="Genomic_DNA"/>
</dbReference>
<evidence type="ECO:0008006" key="4">
    <source>
        <dbReference type="Google" id="ProtNLM"/>
    </source>
</evidence>
<name>A0A9N8ET27_9STRA</name>
<dbReference type="SUPFAM" id="SSF56112">
    <property type="entry name" value="Protein kinase-like (PK-like)"/>
    <property type="match status" value="1"/>
</dbReference>
<comment type="caution">
    <text evidence="2">The sequence shown here is derived from an EMBL/GenBank/DDBJ whole genome shotgun (WGS) entry which is preliminary data.</text>
</comment>
<evidence type="ECO:0000313" key="2">
    <source>
        <dbReference type="EMBL" id="CAB9527602.1"/>
    </source>
</evidence>
<dbReference type="AlphaFoldDB" id="A0A9N8ET27"/>
<evidence type="ECO:0000313" key="3">
    <source>
        <dbReference type="Proteomes" id="UP001153069"/>
    </source>
</evidence>